<name>A0A0A9DA11_ARUDO</name>
<reference evidence="1" key="2">
    <citation type="journal article" date="2015" name="Data Brief">
        <title>Shoot transcriptome of the giant reed, Arundo donax.</title>
        <authorList>
            <person name="Barrero R.A."/>
            <person name="Guerrero F.D."/>
            <person name="Moolhuijzen P."/>
            <person name="Goolsby J.A."/>
            <person name="Tidwell J."/>
            <person name="Bellgard S.E."/>
            <person name="Bellgard M.I."/>
        </authorList>
    </citation>
    <scope>NUCLEOTIDE SEQUENCE</scope>
    <source>
        <tissue evidence="1">Shoot tissue taken approximately 20 cm above the soil surface</tissue>
    </source>
</reference>
<reference evidence="1" key="1">
    <citation type="submission" date="2014-09" db="EMBL/GenBank/DDBJ databases">
        <authorList>
            <person name="Magalhaes I.L.F."/>
            <person name="Oliveira U."/>
            <person name="Santos F.R."/>
            <person name="Vidigal T.H.D.A."/>
            <person name="Brescovit A.D."/>
            <person name="Santos A.J."/>
        </authorList>
    </citation>
    <scope>NUCLEOTIDE SEQUENCE</scope>
    <source>
        <tissue evidence="1">Shoot tissue taken approximately 20 cm above the soil surface</tissue>
    </source>
</reference>
<organism evidence="1">
    <name type="scientific">Arundo donax</name>
    <name type="common">Giant reed</name>
    <name type="synonym">Donax arundinaceus</name>
    <dbReference type="NCBI Taxonomy" id="35708"/>
    <lineage>
        <taxon>Eukaryota</taxon>
        <taxon>Viridiplantae</taxon>
        <taxon>Streptophyta</taxon>
        <taxon>Embryophyta</taxon>
        <taxon>Tracheophyta</taxon>
        <taxon>Spermatophyta</taxon>
        <taxon>Magnoliopsida</taxon>
        <taxon>Liliopsida</taxon>
        <taxon>Poales</taxon>
        <taxon>Poaceae</taxon>
        <taxon>PACMAD clade</taxon>
        <taxon>Arundinoideae</taxon>
        <taxon>Arundineae</taxon>
        <taxon>Arundo</taxon>
    </lineage>
</organism>
<sequence>MLTSMGGGSSPRIFISPCIECVGWFDLCQIHGSGSSSHQIHGFGSSSHQIHGFLFDLRPPSNPRRGEARVLRRITLAEAGVAAAWIREA</sequence>
<proteinExistence type="predicted"/>
<dbReference type="EMBL" id="GBRH01212446">
    <property type="protein sequence ID" value="JAD85449.1"/>
    <property type="molecule type" value="Transcribed_RNA"/>
</dbReference>
<accession>A0A0A9DA11</accession>
<dbReference type="AlphaFoldDB" id="A0A0A9DA11"/>
<evidence type="ECO:0000313" key="1">
    <source>
        <dbReference type="EMBL" id="JAD85449.1"/>
    </source>
</evidence>
<protein>
    <submittedName>
        <fullName evidence="1">Uncharacterized protein</fullName>
    </submittedName>
</protein>